<protein>
    <submittedName>
        <fullName evidence="2">Uncharacterized protein</fullName>
    </submittedName>
</protein>
<gene>
    <name evidence="2" type="ORF">ACFSSA_01410</name>
</gene>
<dbReference type="EMBL" id="JBHUIT010000002">
    <property type="protein sequence ID" value="MFD2255320.1"/>
    <property type="molecule type" value="Genomic_DNA"/>
</dbReference>
<keyword evidence="1" id="KW-0732">Signal</keyword>
<evidence type="ECO:0000313" key="3">
    <source>
        <dbReference type="Proteomes" id="UP001597375"/>
    </source>
</evidence>
<comment type="caution">
    <text evidence="2">The sequence shown here is derived from an EMBL/GenBank/DDBJ whole genome shotgun (WGS) entry which is preliminary data.</text>
</comment>
<dbReference type="Proteomes" id="UP001597375">
    <property type="component" value="Unassembled WGS sequence"/>
</dbReference>
<evidence type="ECO:0000256" key="1">
    <source>
        <dbReference type="SAM" id="SignalP"/>
    </source>
</evidence>
<feature type="signal peptide" evidence="1">
    <location>
        <begin position="1"/>
        <end position="23"/>
    </location>
</feature>
<evidence type="ECO:0000313" key="2">
    <source>
        <dbReference type="EMBL" id="MFD2255320.1"/>
    </source>
</evidence>
<sequence length="141" mass="15318">MNALKSLCLVLAAIFVTSLESQAELAPEAYRKMQLSSPEALTIQVVDITSTRTGLFDFSGDRAQEVTAKIIKVERTITGLKIGDHIVIRYISENPGRKIAGPGPIAKLEKGRIYPAWLEISAGKTSYSPAARRASFSPLVE</sequence>
<feature type="chain" id="PRO_5046951919" evidence="1">
    <location>
        <begin position="24"/>
        <end position="141"/>
    </location>
</feature>
<name>A0ABW5D3L7_9BACT</name>
<proteinExistence type="predicted"/>
<accession>A0ABW5D3L7</accession>
<reference evidence="3" key="1">
    <citation type="journal article" date="2019" name="Int. J. Syst. Evol. Microbiol.">
        <title>The Global Catalogue of Microorganisms (GCM) 10K type strain sequencing project: providing services to taxonomists for standard genome sequencing and annotation.</title>
        <authorList>
            <consortium name="The Broad Institute Genomics Platform"/>
            <consortium name="The Broad Institute Genome Sequencing Center for Infectious Disease"/>
            <person name="Wu L."/>
            <person name="Ma J."/>
        </authorList>
    </citation>
    <scope>NUCLEOTIDE SEQUENCE [LARGE SCALE GENOMIC DNA]</scope>
    <source>
        <strain evidence="3">CGMCC 4.7106</strain>
    </source>
</reference>
<organism evidence="2 3">
    <name type="scientific">Luteolibacter algae</name>
    <dbReference type="NCBI Taxonomy" id="454151"/>
    <lineage>
        <taxon>Bacteria</taxon>
        <taxon>Pseudomonadati</taxon>
        <taxon>Verrucomicrobiota</taxon>
        <taxon>Verrucomicrobiia</taxon>
        <taxon>Verrucomicrobiales</taxon>
        <taxon>Verrucomicrobiaceae</taxon>
        <taxon>Luteolibacter</taxon>
    </lineage>
</organism>
<dbReference type="RefSeq" id="WP_386817980.1">
    <property type="nucleotide sequence ID" value="NZ_JBHUIT010000002.1"/>
</dbReference>
<keyword evidence="3" id="KW-1185">Reference proteome</keyword>